<reference evidence="5 6" key="1">
    <citation type="submission" date="2024-04" db="EMBL/GenBank/DDBJ databases">
        <title>Defined microbial consortia suppress multidrug-resistant proinflammatory Enterobacteriaceae via ecological control.</title>
        <authorList>
            <person name="Furuichi M."/>
            <person name="Kawaguchi T."/>
            <person name="Pust M."/>
            <person name="Yasuma K."/>
            <person name="Plichta D."/>
            <person name="Hasegawa N."/>
            <person name="Ohya T."/>
            <person name="Bhattarai S."/>
            <person name="Sasajima S."/>
            <person name="Aoto Y."/>
            <person name="Tuganbaev T."/>
            <person name="Yaginuma M."/>
            <person name="Ueda M."/>
            <person name="Okahashi N."/>
            <person name="Amafuji K."/>
            <person name="Kiridooshi Y."/>
            <person name="Sugita K."/>
            <person name="Strazar M."/>
            <person name="Skelly A."/>
            <person name="Suda W."/>
            <person name="Hattori M."/>
            <person name="Nakamoto N."/>
            <person name="Caballero S."/>
            <person name="Norman J."/>
            <person name="Olle B."/>
            <person name="Tanoue T."/>
            <person name="Arita M."/>
            <person name="Bucci V."/>
            <person name="Atarashi K."/>
            <person name="Xavier R."/>
            <person name="Honda K."/>
        </authorList>
    </citation>
    <scope>NUCLEOTIDE SEQUENCE [LARGE SCALE GENOMIC DNA]</scope>
    <source>
        <strain evidence="6">k34-0107-D12</strain>
    </source>
</reference>
<evidence type="ECO:0000256" key="4">
    <source>
        <dbReference type="RuleBase" id="RU361169"/>
    </source>
</evidence>
<dbReference type="InterPro" id="IPR051801">
    <property type="entry name" value="GH28_Enzymes"/>
</dbReference>
<dbReference type="InterPro" id="IPR011050">
    <property type="entry name" value="Pectin_lyase_fold/virulence"/>
</dbReference>
<sequence length="332" mass="36531">MECYQSLLNMGELDHTCEPTCHNIVIQGKGTIRGGGKELAQAVIASERERLKDFMAANADLVSTCENSNTIPGRVRGRLINISNCSDVRISGLTLADGASWNVHMIYSRNIVTDHCTFKSTGIWNGDGWDPDSSEDCTIFSCLFYTGDDSVAIKSGKNPEGNLIGRPCRHIRIFDCHCAFGHGLCMGSEISGGIEDVKIWDCDLKNSMVGIEIKGTSKRGGYVRNVEVLDCTVPCLLVHSVPYNNDGIPAPYPPIFENLRYERIHITGRSLDKTWSDCHAIELCGFAEPGHHIRDVRFCDLHITGGLGIRQELAEQIEYCSLSMDQGAISTL</sequence>
<evidence type="ECO:0008006" key="7">
    <source>
        <dbReference type="Google" id="ProtNLM"/>
    </source>
</evidence>
<evidence type="ECO:0000313" key="6">
    <source>
        <dbReference type="Proteomes" id="UP001600941"/>
    </source>
</evidence>
<accession>A0ABQ0C111</accession>
<organism evidence="5 6">
    <name type="scientific">Blautia parvula</name>
    <dbReference type="NCBI Taxonomy" id="2877527"/>
    <lineage>
        <taxon>Bacteria</taxon>
        <taxon>Bacillati</taxon>
        <taxon>Bacillota</taxon>
        <taxon>Clostridia</taxon>
        <taxon>Lachnospirales</taxon>
        <taxon>Lachnospiraceae</taxon>
        <taxon>Blautia</taxon>
    </lineage>
</organism>
<dbReference type="InterPro" id="IPR000743">
    <property type="entry name" value="Glyco_hydro_28"/>
</dbReference>
<comment type="similarity">
    <text evidence="1 4">Belongs to the glycosyl hydrolase 28 family.</text>
</comment>
<name>A0ABQ0C111_9FIRM</name>
<dbReference type="Gene3D" id="2.160.20.10">
    <property type="entry name" value="Single-stranded right-handed beta-helix, Pectin lyase-like"/>
    <property type="match status" value="1"/>
</dbReference>
<dbReference type="PANTHER" id="PTHR31339:SF9">
    <property type="entry name" value="PLASMIN AND FIBRONECTIN-BINDING PROTEIN A"/>
    <property type="match status" value="1"/>
</dbReference>
<protein>
    <recommendedName>
        <fullName evidence="7">Polygalacturonase</fullName>
    </recommendedName>
</protein>
<keyword evidence="2 4" id="KW-0378">Hydrolase</keyword>
<dbReference type="Pfam" id="PF00295">
    <property type="entry name" value="Glyco_hydro_28"/>
    <property type="match status" value="1"/>
</dbReference>
<dbReference type="InterPro" id="IPR012334">
    <property type="entry name" value="Pectin_lyas_fold"/>
</dbReference>
<keyword evidence="6" id="KW-1185">Reference proteome</keyword>
<dbReference type="PROSITE" id="PS00502">
    <property type="entry name" value="POLYGALACTURONASE"/>
    <property type="match status" value="1"/>
</dbReference>
<dbReference type="PANTHER" id="PTHR31339">
    <property type="entry name" value="PECTIN LYASE-RELATED"/>
    <property type="match status" value="1"/>
</dbReference>
<dbReference type="SUPFAM" id="SSF51126">
    <property type="entry name" value="Pectin lyase-like"/>
    <property type="match status" value="1"/>
</dbReference>
<evidence type="ECO:0000256" key="2">
    <source>
        <dbReference type="ARBA" id="ARBA00022801"/>
    </source>
</evidence>
<evidence type="ECO:0000256" key="3">
    <source>
        <dbReference type="ARBA" id="ARBA00023295"/>
    </source>
</evidence>
<dbReference type="Proteomes" id="UP001600941">
    <property type="component" value="Unassembled WGS sequence"/>
</dbReference>
<keyword evidence="3 4" id="KW-0326">Glycosidase</keyword>
<proteinExistence type="inferred from homology"/>
<evidence type="ECO:0000313" key="5">
    <source>
        <dbReference type="EMBL" id="GAA6502483.1"/>
    </source>
</evidence>
<comment type="caution">
    <text evidence="5">The sequence shown here is derived from an EMBL/GenBank/DDBJ whole genome shotgun (WGS) entry which is preliminary data.</text>
</comment>
<gene>
    <name evidence="5" type="ORF">K340107D12_52990</name>
</gene>
<dbReference type="EMBL" id="BAABZQ010000001">
    <property type="protein sequence ID" value="GAA6502483.1"/>
    <property type="molecule type" value="Genomic_DNA"/>
</dbReference>
<evidence type="ECO:0000256" key="1">
    <source>
        <dbReference type="ARBA" id="ARBA00008834"/>
    </source>
</evidence>